<comment type="caution">
    <text evidence="2">The sequence shown here is derived from an EMBL/GenBank/DDBJ whole genome shotgun (WGS) entry which is preliminary data.</text>
</comment>
<keyword evidence="3" id="KW-1185">Reference proteome</keyword>
<evidence type="ECO:0000313" key="3">
    <source>
        <dbReference type="Proteomes" id="UP000700596"/>
    </source>
</evidence>
<evidence type="ECO:0000256" key="1">
    <source>
        <dbReference type="SAM" id="MobiDB-lite"/>
    </source>
</evidence>
<evidence type="ECO:0000313" key="2">
    <source>
        <dbReference type="EMBL" id="KAH7109303.1"/>
    </source>
</evidence>
<sequence>MFGTAPLRKLYQAEHAAQDGQPARPLSSNEGTRESSPGSSHSQPMVSKVTNELTTVPKSTSSSTSRSGIEYVIYLINAVKFHSGQLMHLFDEEGFMVILHGVYFGVENSSGKDKLWYIHSLLIIAFGKTFVRDENRSAKPPSAEFFTKGLQLLPDINSLRTDPMRSIGMLCCKALYLKALDSRNAAYATTDMPAAELGETAVQ</sequence>
<organism evidence="2 3">
    <name type="scientific">Dendryphion nanum</name>
    <dbReference type="NCBI Taxonomy" id="256645"/>
    <lineage>
        <taxon>Eukaryota</taxon>
        <taxon>Fungi</taxon>
        <taxon>Dikarya</taxon>
        <taxon>Ascomycota</taxon>
        <taxon>Pezizomycotina</taxon>
        <taxon>Dothideomycetes</taxon>
        <taxon>Pleosporomycetidae</taxon>
        <taxon>Pleosporales</taxon>
        <taxon>Torulaceae</taxon>
        <taxon>Dendryphion</taxon>
    </lineage>
</organism>
<dbReference type="AlphaFoldDB" id="A0A9P9CYB8"/>
<dbReference type="OrthoDB" id="3990906at2759"/>
<dbReference type="Proteomes" id="UP000700596">
    <property type="component" value="Unassembled WGS sequence"/>
</dbReference>
<feature type="region of interest" description="Disordered" evidence="1">
    <location>
        <begin position="14"/>
        <end position="64"/>
    </location>
</feature>
<accession>A0A9P9CYB8</accession>
<feature type="compositionally biased region" description="Polar residues" evidence="1">
    <location>
        <begin position="26"/>
        <end position="58"/>
    </location>
</feature>
<name>A0A9P9CYB8_9PLEO</name>
<proteinExistence type="predicted"/>
<gene>
    <name evidence="2" type="ORF">B0J11DRAFT_512960</name>
</gene>
<reference evidence="2" key="1">
    <citation type="journal article" date="2021" name="Nat. Commun.">
        <title>Genetic determinants of endophytism in the Arabidopsis root mycobiome.</title>
        <authorList>
            <person name="Mesny F."/>
            <person name="Miyauchi S."/>
            <person name="Thiergart T."/>
            <person name="Pickel B."/>
            <person name="Atanasova L."/>
            <person name="Karlsson M."/>
            <person name="Huettel B."/>
            <person name="Barry K.W."/>
            <person name="Haridas S."/>
            <person name="Chen C."/>
            <person name="Bauer D."/>
            <person name="Andreopoulos W."/>
            <person name="Pangilinan J."/>
            <person name="LaButti K."/>
            <person name="Riley R."/>
            <person name="Lipzen A."/>
            <person name="Clum A."/>
            <person name="Drula E."/>
            <person name="Henrissat B."/>
            <person name="Kohler A."/>
            <person name="Grigoriev I.V."/>
            <person name="Martin F.M."/>
            <person name="Hacquard S."/>
        </authorList>
    </citation>
    <scope>NUCLEOTIDE SEQUENCE</scope>
    <source>
        <strain evidence="2">MPI-CAGE-CH-0243</strain>
    </source>
</reference>
<protein>
    <submittedName>
        <fullName evidence="2">Uncharacterized protein</fullName>
    </submittedName>
</protein>
<dbReference type="EMBL" id="JAGMWT010000033">
    <property type="protein sequence ID" value="KAH7109303.1"/>
    <property type="molecule type" value="Genomic_DNA"/>
</dbReference>